<name>A0A913ZN29_PATMI</name>
<dbReference type="InterPro" id="IPR050569">
    <property type="entry name" value="TAAR"/>
</dbReference>
<organism evidence="12 13">
    <name type="scientific">Patiria miniata</name>
    <name type="common">Bat star</name>
    <name type="synonym">Asterina miniata</name>
    <dbReference type="NCBI Taxonomy" id="46514"/>
    <lineage>
        <taxon>Eukaryota</taxon>
        <taxon>Metazoa</taxon>
        <taxon>Echinodermata</taxon>
        <taxon>Eleutherozoa</taxon>
        <taxon>Asterozoa</taxon>
        <taxon>Asteroidea</taxon>
        <taxon>Valvatacea</taxon>
        <taxon>Valvatida</taxon>
        <taxon>Asterinidae</taxon>
        <taxon>Patiria</taxon>
    </lineage>
</organism>
<keyword evidence="5 9" id="KW-0297">G-protein coupled receptor</keyword>
<evidence type="ECO:0000256" key="2">
    <source>
        <dbReference type="ARBA" id="ARBA00022475"/>
    </source>
</evidence>
<accession>A0A913ZN29</accession>
<keyword evidence="13" id="KW-1185">Reference proteome</keyword>
<dbReference type="GO" id="GO:0004930">
    <property type="term" value="F:G protein-coupled receptor activity"/>
    <property type="evidence" value="ECO:0007669"/>
    <property type="project" value="UniProtKB-KW"/>
</dbReference>
<dbReference type="SUPFAM" id="SSF81321">
    <property type="entry name" value="Family A G protein-coupled receptor-like"/>
    <property type="match status" value="1"/>
</dbReference>
<dbReference type="AlphaFoldDB" id="A0A913ZN29"/>
<evidence type="ECO:0000256" key="10">
    <source>
        <dbReference type="SAM" id="Phobius"/>
    </source>
</evidence>
<dbReference type="GeneID" id="119725168"/>
<comment type="subcellular location">
    <subcellularLocation>
        <location evidence="1">Cell membrane</location>
        <topology evidence="1">Multi-pass membrane protein</topology>
    </subcellularLocation>
</comment>
<feature type="transmembrane region" description="Helical" evidence="10">
    <location>
        <begin position="158"/>
        <end position="175"/>
    </location>
</feature>
<evidence type="ECO:0000259" key="11">
    <source>
        <dbReference type="PROSITE" id="PS50262"/>
    </source>
</evidence>
<protein>
    <recommendedName>
        <fullName evidence="11">G-protein coupled receptors family 1 profile domain-containing protein</fullName>
    </recommendedName>
</protein>
<reference evidence="12" key="1">
    <citation type="submission" date="2022-11" db="UniProtKB">
        <authorList>
            <consortium name="EnsemblMetazoa"/>
        </authorList>
    </citation>
    <scope>IDENTIFICATION</scope>
</reference>
<evidence type="ECO:0000256" key="8">
    <source>
        <dbReference type="ARBA" id="ARBA00023224"/>
    </source>
</evidence>
<dbReference type="OrthoDB" id="6376512at2759"/>
<dbReference type="Gene3D" id="1.20.1070.10">
    <property type="entry name" value="Rhodopsin 7-helix transmembrane proteins"/>
    <property type="match status" value="1"/>
</dbReference>
<evidence type="ECO:0000313" key="13">
    <source>
        <dbReference type="Proteomes" id="UP000887568"/>
    </source>
</evidence>
<feature type="transmembrane region" description="Helical" evidence="10">
    <location>
        <begin position="302"/>
        <end position="320"/>
    </location>
</feature>
<dbReference type="Pfam" id="PF00001">
    <property type="entry name" value="7tm_1"/>
    <property type="match status" value="1"/>
</dbReference>
<feature type="transmembrane region" description="Helical" evidence="10">
    <location>
        <begin position="262"/>
        <end position="282"/>
    </location>
</feature>
<comment type="similarity">
    <text evidence="9">Belongs to the G-protein coupled receptor 1 family.</text>
</comment>
<feature type="domain" description="G-protein coupled receptors family 1 profile" evidence="11">
    <location>
        <begin position="59"/>
        <end position="317"/>
    </location>
</feature>
<evidence type="ECO:0000256" key="3">
    <source>
        <dbReference type="ARBA" id="ARBA00022692"/>
    </source>
</evidence>
<dbReference type="PRINTS" id="PR00237">
    <property type="entry name" value="GPCRRHODOPSN"/>
</dbReference>
<keyword evidence="4 10" id="KW-1133">Transmembrane helix</keyword>
<dbReference type="OMA" id="TWPPLQN"/>
<dbReference type="InterPro" id="IPR000276">
    <property type="entry name" value="GPCR_Rhodpsn"/>
</dbReference>
<dbReference type="PANTHER" id="PTHR24249">
    <property type="entry name" value="HISTAMINE RECEPTOR-RELATED G-PROTEIN COUPLED RECEPTOR"/>
    <property type="match status" value="1"/>
</dbReference>
<evidence type="ECO:0000313" key="12">
    <source>
        <dbReference type="EnsemblMetazoa" id="XP_038052456.1"/>
    </source>
</evidence>
<dbReference type="PROSITE" id="PS00237">
    <property type="entry name" value="G_PROTEIN_RECEP_F1_1"/>
    <property type="match status" value="1"/>
</dbReference>
<feature type="transmembrane region" description="Helical" evidence="10">
    <location>
        <begin position="42"/>
        <end position="67"/>
    </location>
</feature>
<evidence type="ECO:0000256" key="5">
    <source>
        <dbReference type="ARBA" id="ARBA00023040"/>
    </source>
</evidence>
<dbReference type="PROSITE" id="PS50262">
    <property type="entry name" value="G_PROTEIN_RECEP_F1_2"/>
    <property type="match status" value="1"/>
</dbReference>
<keyword evidence="3 9" id="KW-0812">Transmembrane</keyword>
<dbReference type="EnsemblMetazoa" id="XM_038196528.1">
    <property type="protein sequence ID" value="XP_038052456.1"/>
    <property type="gene ID" value="LOC119725168"/>
</dbReference>
<evidence type="ECO:0000256" key="1">
    <source>
        <dbReference type="ARBA" id="ARBA00004651"/>
    </source>
</evidence>
<sequence length="368" mass="41084">MDIMEPEESLLFPTSSFNETNLTSTRIVNLIESNLQTPLATILLRTVSIFFAFVLIVTSNFVNLVVLPRTKCFGEVTRFLLRSLAMADLLIGVCMAFSVWPAITDNWPFGDVVCKIIGSSGSLLATASSLTLMCISVDRYLAVMKPLRYITIVTVKRARCAVTAVWLVCFIYIAFVDTATWPPLQNITYDPVLCNCIMKFFDGEVFPQALGAAAVCVALPSVVITFANVKLLMVSIHHAKRIDAIPGNRKDGRRIPTRELKAIRTTLVITGIYYIAWTPFLVTQIYTAVSSVAPADWLHYSSGYLVLSNSWWNVFIYSFMNKNFRKTLVDLFTRNCGHCKTSNEMQSHSSVASNCRVQFEDANSTQLS</sequence>
<evidence type="ECO:0000256" key="6">
    <source>
        <dbReference type="ARBA" id="ARBA00023136"/>
    </source>
</evidence>
<keyword evidence="8 9" id="KW-0807">Transducer</keyword>
<keyword evidence="7 9" id="KW-0675">Receptor</keyword>
<dbReference type="InterPro" id="IPR017452">
    <property type="entry name" value="GPCR_Rhodpsn_7TM"/>
</dbReference>
<evidence type="ECO:0000256" key="4">
    <source>
        <dbReference type="ARBA" id="ARBA00022989"/>
    </source>
</evidence>
<evidence type="ECO:0000256" key="7">
    <source>
        <dbReference type="ARBA" id="ARBA00023170"/>
    </source>
</evidence>
<evidence type="ECO:0000256" key="9">
    <source>
        <dbReference type="RuleBase" id="RU000688"/>
    </source>
</evidence>
<feature type="transmembrane region" description="Helical" evidence="10">
    <location>
        <begin position="115"/>
        <end position="137"/>
    </location>
</feature>
<feature type="transmembrane region" description="Helical" evidence="10">
    <location>
        <begin position="209"/>
        <end position="232"/>
    </location>
</feature>
<dbReference type="RefSeq" id="XP_038052456.1">
    <property type="nucleotide sequence ID" value="XM_038196528.1"/>
</dbReference>
<dbReference type="CDD" id="cd00637">
    <property type="entry name" value="7tm_classA_rhodopsin-like"/>
    <property type="match status" value="1"/>
</dbReference>
<dbReference type="SMART" id="SM01381">
    <property type="entry name" value="7TM_GPCR_Srsx"/>
    <property type="match status" value="1"/>
</dbReference>
<keyword evidence="6 10" id="KW-0472">Membrane</keyword>
<proteinExistence type="inferred from homology"/>
<keyword evidence="2" id="KW-1003">Cell membrane</keyword>
<feature type="transmembrane region" description="Helical" evidence="10">
    <location>
        <begin position="79"/>
        <end position="103"/>
    </location>
</feature>
<dbReference type="GO" id="GO:0005886">
    <property type="term" value="C:plasma membrane"/>
    <property type="evidence" value="ECO:0007669"/>
    <property type="project" value="UniProtKB-SubCell"/>
</dbReference>
<dbReference type="Proteomes" id="UP000887568">
    <property type="component" value="Unplaced"/>
</dbReference>